<dbReference type="Pfam" id="PF13191">
    <property type="entry name" value="AAA_16"/>
    <property type="match status" value="1"/>
</dbReference>
<dbReference type="InterPro" id="IPR000792">
    <property type="entry name" value="Tscrpt_reg_LuxR_C"/>
</dbReference>
<sequence length="913" mass="97339">MLLGRESEQQRIAELVAGARLGQSGVLVVRGEAGIGKTALLEDTAAHLGDMTLVRASGTEAESTLEFSGLHQLLRPALHLIDRLPAPQCDALAVALLMRDGPAPERFAVGAATLSLLSRYAEDSALLVLVDDAHLLDSPSADALTFVARRLLADPIAMVISTRPEPHAAFTATDLPILDLGGLDLAAASELISRSAPNPATAEDAAHLHRVTLGSPLALVELSRDIERVRDSPPVLPVPVSDAVAQTFGRRITALPDPTRLALLLAVVADGDLGLASRAAAEMGTSLAPIVEAESIELMRINAGRVDFRHPLVRSAVYAAADAQTRRDVHRAVAAAMPAAAHTRRVWHLSEAVVGPDDAVADDLVDLAEKATARGAHGVAANALTRSAELTNDDALRCARLIRAGEAAWFAGHLTRARGLIDDAEAIAAGPDTLTQISALRGHIALRSGSLRDAHDLLVDAAARTDAAEADATVGLLADAVTACFYMCDTAAGLALADRIEVLLPACRTGSARTRGQLAIGVARVIAGGDGMRWLRIAVETLNNEPSVLDDPRRPDWSIVGALFLRETAAGRDLMQRVVQDRRKRTAIGALPNLLFHTARDDATTDNWQSALASYTESVALARETSQSTDLAASLAGLAWLQARMGRFAECRVNAAEARQLARRHHITFAHLWAQFALGDSALAEGNAGEAIVHYQGMESLLSDNRFRDVDLAPGPELAEAHMRHGDAAAAHEVAVGYLGRAQEKSQPWALARAHRAMALTAGEPGECEAHFSEALRLHELNPDRFEAARTRLAFGSSLRRIKKRVAARPHLRAALEDFERLGARPWADAAADELEATGERARRGGTEYSALLTSQELRIAQMLGRGATTKEAAAALFLSPKTVEYHLRNVYHKLAISSRSELKAVVQDRADG</sequence>
<dbReference type="CDD" id="cd06170">
    <property type="entry name" value="LuxR_C_like"/>
    <property type="match status" value="1"/>
</dbReference>
<accession>A0ABT8HJI2</accession>
<dbReference type="PROSITE" id="PS50043">
    <property type="entry name" value="HTH_LUXR_2"/>
    <property type="match status" value="1"/>
</dbReference>
<name>A0ABT8HJI2_MYCAO</name>
<dbReference type="PANTHER" id="PTHR16305">
    <property type="entry name" value="TESTICULAR SOLUBLE ADENYLYL CYCLASE"/>
    <property type="match status" value="1"/>
</dbReference>
<dbReference type="EMBL" id="JAUHTC010000084">
    <property type="protein sequence ID" value="MDN4520928.1"/>
    <property type="molecule type" value="Genomic_DNA"/>
</dbReference>
<dbReference type="Pfam" id="PF00196">
    <property type="entry name" value="GerE"/>
    <property type="match status" value="1"/>
</dbReference>
<dbReference type="PANTHER" id="PTHR16305:SF35">
    <property type="entry name" value="TRANSCRIPTIONAL ACTIVATOR DOMAIN"/>
    <property type="match status" value="1"/>
</dbReference>
<dbReference type="InterPro" id="IPR016032">
    <property type="entry name" value="Sig_transdc_resp-reg_C-effctor"/>
</dbReference>
<evidence type="ECO:0000256" key="2">
    <source>
        <dbReference type="ARBA" id="ARBA00022840"/>
    </source>
</evidence>
<keyword evidence="5" id="KW-1185">Reference proteome</keyword>
<dbReference type="SUPFAM" id="SSF52540">
    <property type="entry name" value="P-loop containing nucleoside triphosphate hydrolases"/>
    <property type="match status" value="1"/>
</dbReference>
<comment type="caution">
    <text evidence="4">The sequence shown here is derived from an EMBL/GenBank/DDBJ whole genome shotgun (WGS) entry which is preliminary data.</text>
</comment>
<dbReference type="Proteomes" id="UP001172687">
    <property type="component" value="Unassembled WGS sequence"/>
</dbReference>
<dbReference type="SMART" id="SM00421">
    <property type="entry name" value="HTH_LUXR"/>
    <property type="match status" value="1"/>
</dbReference>
<protein>
    <submittedName>
        <fullName evidence="4">AAA family ATPase</fullName>
    </submittedName>
</protein>
<dbReference type="SUPFAM" id="SSF48452">
    <property type="entry name" value="TPR-like"/>
    <property type="match status" value="1"/>
</dbReference>
<keyword evidence="1" id="KW-0547">Nucleotide-binding</keyword>
<dbReference type="InterPro" id="IPR011990">
    <property type="entry name" value="TPR-like_helical_dom_sf"/>
</dbReference>
<reference evidence="4" key="1">
    <citation type="submission" date="2023-07" db="EMBL/GenBank/DDBJ databases">
        <title>Degradation of tert-butanol by M. austroafricanum TBA100.</title>
        <authorList>
            <person name="Helbich S."/>
            <person name="Vainshtein Y."/>
        </authorList>
    </citation>
    <scope>NUCLEOTIDE SEQUENCE</scope>
    <source>
        <strain evidence="4">TBA100</strain>
    </source>
</reference>
<dbReference type="InterPro" id="IPR036388">
    <property type="entry name" value="WH-like_DNA-bd_sf"/>
</dbReference>
<dbReference type="Gene3D" id="1.10.10.10">
    <property type="entry name" value="Winged helix-like DNA-binding domain superfamily/Winged helix DNA-binding domain"/>
    <property type="match status" value="1"/>
</dbReference>
<feature type="domain" description="HTH luxR-type" evidence="3">
    <location>
        <begin position="846"/>
        <end position="911"/>
    </location>
</feature>
<gene>
    <name evidence="4" type="ORF">QYF68_24355</name>
</gene>
<dbReference type="SUPFAM" id="SSF46894">
    <property type="entry name" value="C-terminal effector domain of the bipartite response regulators"/>
    <property type="match status" value="1"/>
</dbReference>
<keyword evidence="2" id="KW-0067">ATP-binding</keyword>
<dbReference type="Gene3D" id="1.25.40.10">
    <property type="entry name" value="Tetratricopeptide repeat domain"/>
    <property type="match status" value="1"/>
</dbReference>
<organism evidence="4 5">
    <name type="scientific">Mycolicibacterium austroafricanum</name>
    <name type="common">Mycobacterium austroafricanum</name>
    <dbReference type="NCBI Taxonomy" id="39687"/>
    <lineage>
        <taxon>Bacteria</taxon>
        <taxon>Bacillati</taxon>
        <taxon>Actinomycetota</taxon>
        <taxon>Actinomycetes</taxon>
        <taxon>Mycobacteriales</taxon>
        <taxon>Mycobacteriaceae</taxon>
        <taxon>Mycolicibacterium</taxon>
    </lineage>
</organism>
<dbReference type="InterPro" id="IPR041664">
    <property type="entry name" value="AAA_16"/>
</dbReference>
<evidence type="ECO:0000313" key="4">
    <source>
        <dbReference type="EMBL" id="MDN4520928.1"/>
    </source>
</evidence>
<evidence type="ECO:0000313" key="5">
    <source>
        <dbReference type="Proteomes" id="UP001172687"/>
    </source>
</evidence>
<proteinExistence type="predicted"/>
<evidence type="ECO:0000256" key="1">
    <source>
        <dbReference type="ARBA" id="ARBA00022741"/>
    </source>
</evidence>
<dbReference type="InterPro" id="IPR027417">
    <property type="entry name" value="P-loop_NTPase"/>
</dbReference>
<dbReference type="RefSeq" id="WP_105389349.1">
    <property type="nucleotide sequence ID" value="NZ_CP070380.1"/>
</dbReference>
<evidence type="ECO:0000259" key="3">
    <source>
        <dbReference type="PROSITE" id="PS50043"/>
    </source>
</evidence>
<dbReference type="PRINTS" id="PR00038">
    <property type="entry name" value="HTHLUXR"/>
</dbReference>